<organism evidence="2">
    <name type="scientific">Heterosigma akashiwo</name>
    <name type="common">Chromophytic alga</name>
    <name type="synonym">Heterosigma carterae</name>
    <dbReference type="NCBI Taxonomy" id="2829"/>
    <lineage>
        <taxon>Eukaryota</taxon>
        <taxon>Sar</taxon>
        <taxon>Stramenopiles</taxon>
        <taxon>Ochrophyta</taxon>
        <taxon>Raphidophyceae</taxon>
        <taxon>Chattonellales</taxon>
        <taxon>Chattonellaceae</taxon>
        <taxon>Heterosigma</taxon>
    </lineage>
</organism>
<protein>
    <recommendedName>
        <fullName evidence="3">Mannose-6-phosphate isomerase</fullName>
    </recommendedName>
</protein>
<evidence type="ECO:0000313" key="2">
    <source>
        <dbReference type="EMBL" id="CAE0631098.1"/>
    </source>
</evidence>
<dbReference type="AlphaFoldDB" id="A0A6V1PM61"/>
<feature type="signal peptide" evidence="1">
    <location>
        <begin position="1"/>
        <end position="26"/>
    </location>
</feature>
<sequence length="241" mass="26006">MLTLFLPTRLLVSFDICCMFVQQVTFAPSSSDAGRLIPFTDLIGYSGSPWGALGVMAALAARAPAWLAFQCGDHIAFEELNRLEACSIEVGFLRAVVAQWNHLMNAQHADFADLVPVLSSKWLDMEEPILQVRAVIDAGKEAEVDVGTLARVCRLQLRAVDFRPGNSSAAVQELARRLGPHEDAEERAFLLNLVLLLGYYAIGLLDSTENGPIAHAEPDESGCAACFLGSGDGEKGQCILS</sequence>
<proteinExistence type="predicted"/>
<accession>A0A6V1PM61</accession>
<keyword evidence="1" id="KW-0732">Signal</keyword>
<name>A0A6V1PM61_HETAK</name>
<evidence type="ECO:0008006" key="3">
    <source>
        <dbReference type="Google" id="ProtNLM"/>
    </source>
</evidence>
<feature type="chain" id="PRO_5030160771" description="Mannose-6-phosphate isomerase" evidence="1">
    <location>
        <begin position="27"/>
        <end position="241"/>
    </location>
</feature>
<gene>
    <name evidence="2" type="ORF">HAKA00212_LOCUS9798</name>
</gene>
<dbReference type="EMBL" id="HBIU01020921">
    <property type="protein sequence ID" value="CAE0631098.1"/>
    <property type="molecule type" value="Transcribed_RNA"/>
</dbReference>
<reference evidence="2" key="1">
    <citation type="submission" date="2021-01" db="EMBL/GenBank/DDBJ databases">
        <authorList>
            <person name="Corre E."/>
            <person name="Pelletier E."/>
            <person name="Niang G."/>
            <person name="Scheremetjew M."/>
            <person name="Finn R."/>
            <person name="Kale V."/>
            <person name="Holt S."/>
            <person name="Cochrane G."/>
            <person name="Meng A."/>
            <person name="Brown T."/>
            <person name="Cohen L."/>
        </authorList>
    </citation>
    <scope>NUCLEOTIDE SEQUENCE</scope>
    <source>
        <strain evidence="2">CCMP3107</strain>
    </source>
</reference>
<evidence type="ECO:0000256" key="1">
    <source>
        <dbReference type="SAM" id="SignalP"/>
    </source>
</evidence>